<gene>
    <name evidence="1" type="ORF">ACEZ3G_08735</name>
</gene>
<name>A0ACC7LJZ8_9FLAO</name>
<evidence type="ECO:0000313" key="1">
    <source>
        <dbReference type="EMBL" id="MFH6603560.1"/>
    </source>
</evidence>
<sequence>MKQSILIFLMGLISFNMFAQKEITVELEKFTEIKAFDRIQVILIKSGENKVVISGEDRDEVEVANKNGLLKIRMELGNHMDGGDIEAKVYYTENLSLIDSNENAKINSEDTLTGDFSRIAVQEGGKVDLKVNIDKLEIKSTSGGEITLTGNAKTQEVVANAGGKVFNEKLNTEQTTVTVNAGGRADVNATDKVTAKVRAGGTIYIYGNPKEVDKNKVFGGKIKIMD</sequence>
<proteinExistence type="predicted"/>
<organism evidence="1 2">
    <name type="scientific">Meishania litoralis</name>
    <dbReference type="NCBI Taxonomy" id="3434685"/>
    <lineage>
        <taxon>Bacteria</taxon>
        <taxon>Pseudomonadati</taxon>
        <taxon>Bacteroidota</taxon>
        <taxon>Flavobacteriia</taxon>
        <taxon>Flavobacteriales</taxon>
        <taxon>Flavobacteriaceae</taxon>
        <taxon>Meishania</taxon>
    </lineage>
</organism>
<accession>A0ACC7LJZ8</accession>
<comment type="caution">
    <text evidence="1">The sequence shown here is derived from an EMBL/GenBank/DDBJ whole genome shotgun (WGS) entry which is preliminary data.</text>
</comment>
<evidence type="ECO:0000313" key="2">
    <source>
        <dbReference type="Proteomes" id="UP001595191"/>
    </source>
</evidence>
<dbReference type="EMBL" id="JBHFPV010000001">
    <property type="protein sequence ID" value="MFH6603560.1"/>
    <property type="molecule type" value="Genomic_DNA"/>
</dbReference>
<protein>
    <submittedName>
        <fullName evidence="1">Head GIN domain-containing protein</fullName>
    </submittedName>
</protein>
<reference evidence="1" key="1">
    <citation type="submission" date="2024-09" db="EMBL/GenBank/DDBJ databases">
        <authorList>
            <person name="Liu J."/>
        </authorList>
    </citation>
    <scope>NUCLEOTIDE SEQUENCE</scope>
    <source>
        <strain evidence="1">NBU2967</strain>
    </source>
</reference>
<keyword evidence="2" id="KW-1185">Reference proteome</keyword>
<dbReference type="Proteomes" id="UP001595191">
    <property type="component" value="Unassembled WGS sequence"/>
</dbReference>